<feature type="compositionally biased region" description="Basic and acidic residues" evidence="1">
    <location>
        <begin position="9"/>
        <end position="20"/>
    </location>
</feature>
<dbReference type="AlphaFoldDB" id="A0A3S5BCV4"/>
<organism evidence="2 3">
    <name type="scientific">Protopolystoma xenopodis</name>
    <dbReference type="NCBI Taxonomy" id="117903"/>
    <lineage>
        <taxon>Eukaryota</taxon>
        <taxon>Metazoa</taxon>
        <taxon>Spiralia</taxon>
        <taxon>Lophotrochozoa</taxon>
        <taxon>Platyhelminthes</taxon>
        <taxon>Monogenea</taxon>
        <taxon>Polyopisthocotylea</taxon>
        <taxon>Polystomatidea</taxon>
        <taxon>Polystomatidae</taxon>
        <taxon>Protopolystoma</taxon>
    </lineage>
</organism>
<protein>
    <submittedName>
        <fullName evidence="2">Uncharacterized protein</fullName>
    </submittedName>
</protein>
<keyword evidence="3" id="KW-1185">Reference proteome</keyword>
<reference evidence="2" key="1">
    <citation type="submission" date="2018-11" db="EMBL/GenBank/DDBJ databases">
        <authorList>
            <consortium name="Pathogen Informatics"/>
        </authorList>
    </citation>
    <scope>NUCLEOTIDE SEQUENCE</scope>
</reference>
<evidence type="ECO:0000313" key="3">
    <source>
        <dbReference type="Proteomes" id="UP000784294"/>
    </source>
</evidence>
<gene>
    <name evidence="2" type="ORF">PXEA_LOCUS36632</name>
</gene>
<evidence type="ECO:0000313" key="2">
    <source>
        <dbReference type="EMBL" id="VEL43192.1"/>
    </source>
</evidence>
<dbReference type="Proteomes" id="UP000784294">
    <property type="component" value="Unassembled WGS sequence"/>
</dbReference>
<sequence length="75" mass="8638">MMCGQRQSKSLDDLQHHTNDAVRQSVTKTMTTDRGETTHLATVRRREDTETHINLSERTQVGCATETAIQRRCFF</sequence>
<feature type="region of interest" description="Disordered" evidence="1">
    <location>
        <begin position="1"/>
        <end position="52"/>
    </location>
</feature>
<comment type="caution">
    <text evidence="2">The sequence shown here is derived from an EMBL/GenBank/DDBJ whole genome shotgun (WGS) entry which is preliminary data.</text>
</comment>
<feature type="compositionally biased region" description="Polar residues" evidence="1">
    <location>
        <begin position="21"/>
        <end position="30"/>
    </location>
</feature>
<evidence type="ECO:0000256" key="1">
    <source>
        <dbReference type="SAM" id="MobiDB-lite"/>
    </source>
</evidence>
<proteinExistence type="predicted"/>
<name>A0A3S5BCV4_9PLAT</name>
<accession>A0A3S5BCV4</accession>
<dbReference type="EMBL" id="CAAALY010279439">
    <property type="protein sequence ID" value="VEL43192.1"/>
    <property type="molecule type" value="Genomic_DNA"/>
</dbReference>